<keyword evidence="2" id="KW-1185">Reference proteome</keyword>
<dbReference type="InterPro" id="IPR046849">
    <property type="entry name" value="E2_motif"/>
</dbReference>
<dbReference type="OrthoDB" id="185373at2759"/>
<protein>
    <submittedName>
        <fullName evidence="1">Tetratricopeptide repeat (TPR)-like superfamily protein</fullName>
    </submittedName>
</protein>
<accession>A0A2U1L1I2</accession>
<organism evidence="1 2">
    <name type="scientific">Artemisia annua</name>
    <name type="common">Sweet wormwood</name>
    <dbReference type="NCBI Taxonomy" id="35608"/>
    <lineage>
        <taxon>Eukaryota</taxon>
        <taxon>Viridiplantae</taxon>
        <taxon>Streptophyta</taxon>
        <taxon>Embryophyta</taxon>
        <taxon>Tracheophyta</taxon>
        <taxon>Spermatophyta</taxon>
        <taxon>Magnoliopsida</taxon>
        <taxon>eudicotyledons</taxon>
        <taxon>Gunneridae</taxon>
        <taxon>Pentapetalae</taxon>
        <taxon>asterids</taxon>
        <taxon>campanulids</taxon>
        <taxon>Asterales</taxon>
        <taxon>Asteraceae</taxon>
        <taxon>Asteroideae</taxon>
        <taxon>Anthemideae</taxon>
        <taxon>Artemisiinae</taxon>
        <taxon>Artemisia</taxon>
    </lineage>
</organism>
<gene>
    <name evidence="1" type="ORF">CTI12_AA456530</name>
</gene>
<dbReference type="AlphaFoldDB" id="A0A2U1L1I2"/>
<proteinExistence type="predicted"/>
<evidence type="ECO:0000313" key="1">
    <source>
        <dbReference type="EMBL" id="PWA42867.1"/>
    </source>
</evidence>
<sequence>MKNRGIEKSPGVSSIEINGIVYQFVAGDQSHVKSDHIYKMLDNLSHELMISGYLLEVNETLCEEMSTQLRNSEQGDTKRWRGECGAVVVVAENGEDKDVREEGAWN</sequence>
<reference evidence="1 2" key="1">
    <citation type="journal article" date="2018" name="Mol. Plant">
        <title>The genome of Artemisia annua provides insight into the evolution of Asteraceae family and artemisinin biosynthesis.</title>
        <authorList>
            <person name="Shen Q."/>
            <person name="Zhang L."/>
            <person name="Liao Z."/>
            <person name="Wang S."/>
            <person name="Yan T."/>
            <person name="Shi P."/>
            <person name="Liu M."/>
            <person name="Fu X."/>
            <person name="Pan Q."/>
            <person name="Wang Y."/>
            <person name="Lv Z."/>
            <person name="Lu X."/>
            <person name="Zhang F."/>
            <person name="Jiang W."/>
            <person name="Ma Y."/>
            <person name="Chen M."/>
            <person name="Hao X."/>
            <person name="Li L."/>
            <person name="Tang Y."/>
            <person name="Lv G."/>
            <person name="Zhou Y."/>
            <person name="Sun X."/>
            <person name="Brodelius P.E."/>
            <person name="Rose J.K.C."/>
            <person name="Tang K."/>
        </authorList>
    </citation>
    <scope>NUCLEOTIDE SEQUENCE [LARGE SCALE GENOMIC DNA]</scope>
    <source>
        <strain evidence="2">cv. Huhao1</strain>
        <tissue evidence="1">Leaf</tissue>
    </source>
</reference>
<dbReference type="Pfam" id="PF20430">
    <property type="entry name" value="Eplus_motif"/>
    <property type="match status" value="1"/>
</dbReference>
<name>A0A2U1L1I2_ARTAN</name>
<dbReference type="STRING" id="35608.A0A2U1L1I2"/>
<dbReference type="Proteomes" id="UP000245207">
    <property type="component" value="Unassembled WGS sequence"/>
</dbReference>
<dbReference type="EMBL" id="PKPP01012153">
    <property type="protein sequence ID" value="PWA42867.1"/>
    <property type="molecule type" value="Genomic_DNA"/>
</dbReference>
<comment type="caution">
    <text evidence="1">The sequence shown here is derived from an EMBL/GenBank/DDBJ whole genome shotgun (WGS) entry which is preliminary data.</text>
</comment>
<evidence type="ECO:0000313" key="2">
    <source>
        <dbReference type="Proteomes" id="UP000245207"/>
    </source>
</evidence>